<dbReference type="SMART" id="SM00369">
    <property type="entry name" value="LRR_TYP"/>
    <property type="match status" value="6"/>
</dbReference>
<dbReference type="SUPFAM" id="SSF52799">
    <property type="entry name" value="(Phosphotyrosine protein) phosphatases II"/>
    <property type="match status" value="1"/>
</dbReference>
<protein>
    <recommendedName>
        <fullName evidence="2">protein-tyrosine-phosphatase</fullName>
        <ecNumber evidence="2">3.1.3.48</ecNumber>
    </recommendedName>
</protein>
<dbReference type="Pfam" id="PF13855">
    <property type="entry name" value="LRR_8"/>
    <property type="match status" value="1"/>
</dbReference>
<keyword evidence="4" id="KW-0677">Repeat</keyword>
<dbReference type="InterPro" id="IPR000340">
    <property type="entry name" value="Dual-sp_phosphatase_cat-dom"/>
</dbReference>
<dbReference type="Gene3D" id="3.90.190.10">
    <property type="entry name" value="Protein tyrosine phosphatase superfamily"/>
    <property type="match status" value="1"/>
</dbReference>
<feature type="compositionally biased region" description="Low complexity" evidence="8">
    <location>
        <begin position="80"/>
        <end position="113"/>
    </location>
</feature>
<dbReference type="PROSITE" id="PS00383">
    <property type="entry name" value="TYR_PHOSPHATASE_1"/>
    <property type="match status" value="1"/>
</dbReference>
<feature type="domain" description="Tyrosine-protein phosphatase" evidence="9">
    <location>
        <begin position="416"/>
        <end position="556"/>
    </location>
</feature>
<dbReference type="InterPro" id="IPR003591">
    <property type="entry name" value="Leu-rich_rpt_typical-subtyp"/>
</dbReference>
<evidence type="ECO:0000256" key="1">
    <source>
        <dbReference type="ARBA" id="ARBA00008601"/>
    </source>
</evidence>
<dbReference type="InterPro" id="IPR000387">
    <property type="entry name" value="Tyr_Pase_dom"/>
</dbReference>
<feature type="domain" description="Tyrosine specific protein phosphatases" evidence="10">
    <location>
        <begin position="477"/>
        <end position="534"/>
    </location>
</feature>
<keyword evidence="6" id="KW-0904">Protein phosphatase</keyword>
<feature type="region of interest" description="Disordered" evidence="8">
    <location>
        <begin position="6"/>
        <end position="27"/>
    </location>
</feature>
<evidence type="ECO:0000256" key="6">
    <source>
        <dbReference type="ARBA" id="ARBA00022912"/>
    </source>
</evidence>
<dbReference type="PROSITE" id="PS50056">
    <property type="entry name" value="TYR_PHOSPHATASE_2"/>
    <property type="match status" value="1"/>
</dbReference>
<dbReference type="OrthoDB" id="19355at2759"/>
<evidence type="ECO:0000256" key="4">
    <source>
        <dbReference type="ARBA" id="ARBA00022737"/>
    </source>
</evidence>
<dbReference type="Proteomes" id="UP000076078">
    <property type="component" value="Unassembled WGS sequence"/>
</dbReference>
<dbReference type="Gene3D" id="3.80.10.10">
    <property type="entry name" value="Ribonuclease Inhibitor"/>
    <property type="match status" value="2"/>
</dbReference>
<dbReference type="InterPro" id="IPR055414">
    <property type="entry name" value="LRR_R13L4/SHOC2-like"/>
</dbReference>
<dbReference type="InterPro" id="IPR029021">
    <property type="entry name" value="Prot-tyrosine_phosphatase-like"/>
</dbReference>
<dbReference type="Pfam" id="PF23598">
    <property type="entry name" value="LRR_14"/>
    <property type="match status" value="1"/>
</dbReference>
<reference evidence="11 12" key="1">
    <citation type="submission" date="2015-12" db="EMBL/GenBank/DDBJ databases">
        <title>Dictyostelia acquired genes for synthesis and detection of signals that induce cell-type specialization by lateral gene transfer from prokaryotes.</title>
        <authorList>
            <person name="Gloeckner G."/>
            <person name="Schaap P."/>
        </authorList>
    </citation>
    <scope>NUCLEOTIDE SEQUENCE [LARGE SCALE GENOMIC DNA]</scope>
    <source>
        <strain evidence="11 12">TK</strain>
    </source>
</reference>
<proteinExistence type="inferred from homology"/>
<keyword evidence="12" id="KW-1185">Reference proteome</keyword>
<evidence type="ECO:0000259" key="9">
    <source>
        <dbReference type="PROSITE" id="PS50054"/>
    </source>
</evidence>
<evidence type="ECO:0000259" key="10">
    <source>
        <dbReference type="PROSITE" id="PS50056"/>
    </source>
</evidence>
<sequence>MIKKIFSGFGSSKKQQTMGSSNSKGSTISQKITPIYQNNDHILFVEYEPGSPVYACCYAELTEIPQHIFTSKNPKQDGITTTPTTTTTTTTTTTEETTIENSTESTKVTTPTTGEDKLEENPHLVTLILDFNKIKEIPESIGLLVNLKELSLASNQLTEIPDYLTKLQFLTTLQIGLNPLTSFPTVVCNIKSLTTLHLESNQITELPDSFENLVNLKTLSLMDNNLKSIPKSLPTQIEKLNLSCNEIENVQSESLERLGESLVTLTLLENRIKEFGSSFGKLSKLQTLILDCNYISEIPGNVVLGMKSLITFNVPHNQLTTLPAELIKLPIKVMDVRGNPFEIIKTKSMEQSSTSLFQLEDFILDKEHLTSLQVEQLDIIISNIPDQENEESQKSASTSTKNNGDNQRMIFWQSIIPDLIIDKLYLGCRECAMNKNWLLQNNITHILTVAQLNPLYSDLFKYKCIKIDDVDSEDIYKYFKEIVEFIEEGRTSGGGVLVHCRAGVSRSATSIIAYLMTKNNITYQEAFNLTVSKRNRICPNLGFRAQLKKYEETLFKK</sequence>
<accession>A0A151ZS99</accession>
<comment type="caution">
    <text evidence="11">The sequence shown here is derived from an EMBL/GenBank/DDBJ whole genome shotgun (WGS) entry which is preliminary data.</text>
</comment>
<dbReference type="GO" id="GO:0043409">
    <property type="term" value="P:negative regulation of MAPK cascade"/>
    <property type="evidence" value="ECO:0007669"/>
    <property type="project" value="TreeGrafter"/>
</dbReference>
<evidence type="ECO:0000256" key="7">
    <source>
        <dbReference type="ARBA" id="ARBA00047761"/>
    </source>
</evidence>
<feature type="region of interest" description="Disordered" evidence="8">
    <location>
        <begin position="74"/>
        <end position="117"/>
    </location>
</feature>
<feature type="compositionally biased region" description="Polar residues" evidence="8">
    <location>
        <begin position="15"/>
        <end position="27"/>
    </location>
</feature>
<dbReference type="OMA" id="SFFNYKV"/>
<evidence type="ECO:0000256" key="8">
    <source>
        <dbReference type="SAM" id="MobiDB-lite"/>
    </source>
</evidence>
<dbReference type="GO" id="GO:0005737">
    <property type="term" value="C:cytoplasm"/>
    <property type="evidence" value="ECO:0007669"/>
    <property type="project" value="TreeGrafter"/>
</dbReference>
<dbReference type="PANTHER" id="PTHR10159">
    <property type="entry name" value="DUAL SPECIFICITY PROTEIN PHOSPHATASE"/>
    <property type="match status" value="1"/>
</dbReference>
<dbReference type="InterPro" id="IPR020422">
    <property type="entry name" value="TYR_PHOSPHATASE_DUAL_dom"/>
</dbReference>
<evidence type="ECO:0000313" key="11">
    <source>
        <dbReference type="EMBL" id="KYQ96800.1"/>
    </source>
</evidence>
<comment type="similarity">
    <text evidence="1">Belongs to the protein-tyrosine phosphatase family. Non-receptor class dual specificity subfamily.</text>
</comment>
<dbReference type="SMART" id="SM00195">
    <property type="entry name" value="DSPc"/>
    <property type="match status" value="1"/>
</dbReference>
<dbReference type="InterPro" id="IPR016130">
    <property type="entry name" value="Tyr_Pase_AS"/>
</dbReference>
<name>A0A151ZS99_TIELA</name>
<dbReference type="Pfam" id="PF00782">
    <property type="entry name" value="DSPc"/>
    <property type="match status" value="1"/>
</dbReference>
<dbReference type="PROSITE" id="PS50054">
    <property type="entry name" value="TYR_PHOSPHATASE_DUAL"/>
    <property type="match status" value="1"/>
</dbReference>
<organism evidence="11 12">
    <name type="scientific">Tieghemostelium lacteum</name>
    <name type="common">Slime mold</name>
    <name type="synonym">Dictyostelium lacteum</name>
    <dbReference type="NCBI Taxonomy" id="361077"/>
    <lineage>
        <taxon>Eukaryota</taxon>
        <taxon>Amoebozoa</taxon>
        <taxon>Evosea</taxon>
        <taxon>Eumycetozoa</taxon>
        <taxon>Dictyostelia</taxon>
        <taxon>Dictyosteliales</taxon>
        <taxon>Raperosteliaceae</taxon>
        <taxon>Tieghemostelium</taxon>
    </lineage>
</organism>
<dbReference type="FunCoup" id="A0A151ZS99">
    <property type="interactions" value="619"/>
</dbReference>
<dbReference type="STRING" id="361077.A0A151ZS99"/>
<evidence type="ECO:0000313" key="12">
    <source>
        <dbReference type="Proteomes" id="UP000076078"/>
    </source>
</evidence>
<dbReference type="EC" id="3.1.3.48" evidence="2"/>
<dbReference type="CDD" id="cd14498">
    <property type="entry name" value="DSP"/>
    <property type="match status" value="1"/>
</dbReference>
<dbReference type="PROSITE" id="PS51450">
    <property type="entry name" value="LRR"/>
    <property type="match status" value="5"/>
</dbReference>
<keyword evidence="3" id="KW-0433">Leucine-rich repeat</keyword>
<dbReference type="EMBL" id="LODT01000021">
    <property type="protein sequence ID" value="KYQ96800.1"/>
    <property type="molecule type" value="Genomic_DNA"/>
</dbReference>
<dbReference type="InterPro" id="IPR032675">
    <property type="entry name" value="LRR_dom_sf"/>
</dbReference>
<dbReference type="AlphaFoldDB" id="A0A151ZS99"/>
<keyword evidence="5" id="KW-0378">Hydrolase</keyword>
<evidence type="ECO:0000256" key="2">
    <source>
        <dbReference type="ARBA" id="ARBA00013064"/>
    </source>
</evidence>
<evidence type="ECO:0000256" key="5">
    <source>
        <dbReference type="ARBA" id="ARBA00022801"/>
    </source>
</evidence>
<evidence type="ECO:0000256" key="3">
    <source>
        <dbReference type="ARBA" id="ARBA00022614"/>
    </source>
</evidence>
<dbReference type="GO" id="GO:0004722">
    <property type="term" value="F:protein serine/threonine phosphatase activity"/>
    <property type="evidence" value="ECO:0007669"/>
    <property type="project" value="UniProtKB-EC"/>
</dbReference>
<comment type="catalytic activity">
    <reaction evidence="7">
        <text>O-phospho-L-seryl-[protein] + H2O = L-seryl-[protein] + phosphate</text>
        <dbReference type="Rhea" id="RHEA:20629"/>
        <dbReference type="Rhea" id="RHEA-COMP:9863"/>
        <dbReference type="Rhea" id="RHEA-COMP:11604"/>
        <dbReference type="ChEBI" id="CHEBI:15377"/>
        <dbReference type="ChEBI" id="CHEBI:29999"/>
        <dbReference type="ChEBI" id="CHEBI:43474"/>
        <dbReference type="ChEBI" id="CHEBI:83421"/>
        <dbReference type="EC" id="3.1.3.16"/>
    </reaction>
</comment>
<dbReference type="PANTHER" id="PTHR10159:SF515">
    <property type="entry name" value="MAP KINASE PHOSPHATASE WITH LEUCINE-RICH REPEATS PROTEIN 1-RELATED"/>
    <property type="match status" value="1"/>
</dbReference>
<dbReference type="InParanoid" id="A0A151ZS99"/>
<dbReference type="SMART" id="SM00364">
    <property type="entry name" value="LRR_BAC"/>
    <property type="match status" value="8"/>
</dbReference>
<dbReference type="GO" id="GO:0004725">
    <property type="term" value="F:protein tyrosine phosphatase activity"/>
    <property type="evidence" value="ECO:0007669"/>
    <property type="project" value="UniProtKB-EC"/>
</dbReference>
<dbReference type="SUPFAM" id="SSF52058">
    <property type="entry name" value="L domain-like"/>
    <property type="match status" value="1"/>
</dbReference>
<dbReference type="InterPro" id="IPR001611">
    <property type="entry name" value="Leu-rich_rpt"/>
</dbReference>
<gene>
    <name evidence="11" type="ORF">DLAC_04103</name>
</gene>